<protein>
    <recommendedName>
        <fullName evidence="3">DUF1707 domain-containing protein</fullName>
    </recommendedName>
</protein>
<feature type="compositionally biased region" description="Low complexity" evidence="1">
    <location>
        <begin position="156"/>
        <end position="165"/>
    </location>
</feature>
<evidence type="ECO:0000313" key="2">
    <source>
        <dbReference type="EMBL" id="XBX82359.1"/>
    </source>
</evidence>
<reference evidence="2" key="1">
    <citation type="submission" date="2024-05" db="EMBL/GenBank/DDBJ databases">
        <authorList>
            <person name="Yu L."/>
        </authorList>
    </citation>
    <scope>NUCLEOTIDE SEQUENCE</scope>
    <source>
        <strain evidence="2">G08B096</strain>
    </source>
</reference>
<accession>A0AAU7WA91</accession>
<sequence>MTRLIDRIFGRKPETPDLPLPSGTSIEDARAVERYERMIRTAPAGVIERAHVEAFERLTPAQLDLLFARLTADAQHDDERPADAAPAELARSATRAERRRPGALSRSLDGAPARTDASAPAGADAGVWAAASMFDAIAWYAIASVAWTAWAGSADPAPDDTTAHAADVDGSDAGDAAGGGGGADAGDFWDFGF</sequence>
<feature type="region of interest" description="Disordered" evidence="1">
    <location>
        <begin position="1"/>
        <end position="24"/>
    </location>
</feature>
<organism evidence="2">
    <name type="scientific">Agromyces sp. G08B096</name>
    <dbReference type="NCBI Taxonomy" id="3156399"/>
    <lineage>
        <taxon>Bacteria</taxon>
        <taxon>Bacillati</taxon>
        <taxon>Actinomycetota</taxon>
        <taxon>Actinomycetes</taxon>
        <taxon>Micrococcales</taxon>
        <taxon>Microbacteriaceae</taxon>
        <taxon>Agromyces</taxon>
    </lineage>
</organism>
<evidence type="ECO:0000256" key="1">
    <source>
        <dbReference type="SAM" id="MobiDB-lite"/>
    </source>
</evidence>
<feature type="compositionally biased region" description="Basic and acidic residues" evidence="1">
    <location>
        <begin position="1"/>
        <end position="15"/>
    </location>
</feature>
<name>A0AAU7WA91_9MICO</name>
<proteinExistence type="predicted"/>
<evidence type="ECO:0008006" key="3">
    <source>
        <dbReference type="Google" id="ProtNLM"/>
    </source>
</evidence>
<gene>
    <name evidence="2" type="ORF">ABIQ69_00145</name>
</gene>
<dbReference type="AlphaFoldDB" id="A0AAU7WA91"/>
<feature type="compositionally biased region" description="Low complexity" evidence="1">
    <location>
        <begin position="111"/>
        <end position="120"/>
    </location>
</feature>
<dbReference type="RefSeq" id="WP_350348378.1">
    <property type="nucleotide sequence ID" value="NZ_CP158374.1"/>
</dbReference>
<feature type="region of interest" description="Disordered" evidence="1">
    <location>
        <begin position="75"/>
        <end position="120"/>
    </location>
</feature>
<feature type="compositionally biased region" description="Low complexity" evidence="1">
    <location>
        <begin position="83"/>
        <end position="93"/>
    </location>
</feature>
<feature type="region of interest" description="Disordered" evidence="1">
    <location>
        <begin position="156"/>
        <end position="181"/>
    </location>
</feature>
<dbReference type="EMBL" id="CP158374">
    <property type="protein sequence ID" value="XBX82359.1"/>
    <property type="molecule type" value="Genomic_DNA"/>
</dbReference>